<keyword evidence="1" id="KW-0472">Membrane</keyword>
<gene>
    <name evidence="2" type="ORF">QFZ46_000204</name>
</gene>
<sequence>MTETIFWAAVQGIGTVLAAIAAMIALVLAGRQLGELVSSNKLLTASNNAMTESNVALTRPYVVVDLEFLPSVSRSGETLGTSVFVVIKNDGKTAAHNIRMSTDRPFESVSEPNTDGWRKSLEDLNRMANGATILRSLTNTRPLKYYLDGTELFGKADEPGPSWTVSVDYEDGEGRGFHDSFALEVEAWRRSIVIADPLVRIGKYIDSVAHEVKSLTKAVNS</sequence>
<keyword evidence="3" id="KW-1185">Reference proteome</keyword>
<comment type="caution">
    <text evidence="2">The sequence shown here is derived from an EMBL/GenBank/DDBJ whole genome shotgun (WGS) entry which is preliminary data.</text>
</comment>
<reference evidence="2 3" key="1">
    <citation type="submission" date="2023-07" db="EMBL/GenBank/DDBJ databases">
        <title>Comparative genomics of wheat-associated soil bacteria to identify genetic determinants of phenazine resistance.</title>
        <authorList>
            <person name="Mouncey N."/>
        </authorList>
    </citation>
    <scope>NUCLEOTIDE SEQUENCE [LARGE SCALE GENOMIC DNA]</scope>
    <source>
        <strain evidence="2 3">W2I7</strain>
    </source>
</reference>
<dbReference type="EMBL" id="JAUSXK010000001">
    <property type="protein sequence ID" value="MDQ0642044.1"/>
    <property type="molecule type" value="Genomic_DNA"/>
</dbReference>
<organism evidence="2 3">
    <name type="scientific">Microbacterium murale</name>
    <dbReference type="NCBI Taxonomy" id="1081040"/>
    <lineage>
        <taxon>Bacteria</taxon>
        <taxon>Bacillati</taxon>
        <taxon>Actinomycetota</taxon>
        <taxon>Actinomycetes</taxon>
        <taxon>Micrococcales</taxon>
        <taxon>Microbacteriaceae</taxon>
        <taxon>Microbacterium</taxon>
    </lineage>
</organism>
<evidence type="ECO:0000256" key="1">
    <source>
        <dbReference type="SAM" id="Phobius"/>
    </source>
</evidence>
<keyword evidence="1" id="KW-0812">Transmembrane</keyword>
<protein>
    <submittedName>
        <fullName evidence="2">Uncharacterized protein</fullName>
    </submittedName>
</protein>
<dbReference type="Proteomes" id="UP001239085">
    <property type="component" value="Unassembled WGS sequence"/>
</dbReference>
<evidence type="ECO:0000313" key="3">
    <source>
        <dbReference type="Proteomes" id="UP001239085"/>
    </source>
</evidence>
<proteinExistence type="predicted"/>
<dbReference type="RefSeq" id="WP_307357467.1">
    <property type="nucleotide sequence ID" value="NZ_JAUSXK010000001.1"/>
</dbReference>
<feature type="transmembrane region" description="Helical" evidence="1">
    <location>
        <begin position="6"/>
        <end position="29"/>
    </location>
</feature>
<name>A0ABU0P3Y2_9MICO</name>
<accession>A0ABU0P3Y2</accession>
<evidence type="ECO:0000313" key="2">
    <source>
        <dbReference type="EMBL" id="MDQ0642044.1"/>
    </source>
</evidence>
<keyword evidence="1" id="KW-1133">Transmembrane helix</keyword>